<dbReference type="Pfam" id="PF10075">
    <property type="entry name" value="CSN8_PSD8_EIF3K"/>
    <property type="match status" value="1"/>
</dbReference>
<dbReference type="FunFam" id="1.25.40.990:FF:000001">
    <property type="entry name" value="26S proteasome non-ATPase regulatory subunit"/>
    <property type="match status" value="1"/>
</dbReference>
<sequence length="263" mass="30147">MVTSQLQSLYQQLQKAFSVQPCQLNTCKNLLAQLKVGLVEAGLLVPQKEHNLDDLTISRDILEMGAIWSVRSKDVPSFDRYFSQLQTFYKDYSNVLPPSPQEFPIRGLNLIRLLTQNRIADFHITLEALPAEIIYTNPFLKHPVNLEQWLMEGSYSKVWAARNETPAEEYKYFVDSLMGTIRSEIASCEEAAYNSLPIKDACTLLFFSTRSELVTFAQQRGWEIDIMGEQVRFATKGEEKLEIPKRKLIASSLIYAKELEQIV</sequence>
<keyword evidence="2" id="KW-0647">Proteasome</keyword>
<dbReference type="GO" id="GO:0005829">
    <property type="term" value="C:cytosol"/>
    <property type="evidence" value="ECO:0007669"/>
    <property type="project" value="TreeGrafter"/>
</dbReference>
<gene>
    <name evidence="4" type="ORF">Clacol_001484</name>
</gene>
<dbReference type="InterPro" id="IPR006746">
    <property type="entry name" value="26S_Psome_Rpn12"/>
</dbReference>
<protein>
    <recommendedName>
        <fullName evidence="3">PCI domain-containing protein</fullName>
    </recommendedName>
</protein>
<dbReference type="Gene3D" id="1.25.40.990">
    <property type="match status" value="1"/>
</dbReference>
<dbReference type="AlphaFoldDB" id="A0AAV5A3G0"/>
<evidence type="ECO:0000313" key="4">
    <source>
        <dbReference type="EMBL" id="GJJ07284.1"/>
    </source>
</evidence>
<evidence type="ECO:0000256" key="2">
    <source>
        <dbReference type="ARBA" id="ARBA00022942"/>
    </source>
</evidence>
<comment type="caution">
    <text evidence="4">The sequence shown here is derived from an EMBL/GenBank/DDBJ whole genome shotgun (WGS) entry which is preliminary data.</text>
</comment>
<dbReference type="PANTHER" id="PTHR12387">
    <property type="entry name" value="26S PROTEASOME NON-ATPASE REGULATORY SUBUNIT 8"/>
    <property type="match status" value="1"/>
</dbReference>
<reference evidence="4" key="1">
    <citation type="submission" date="2021-10" db="EMBL/GenBank/DDBJ databases">
        <title>De novo Genome Assembly of Clathrus columnatus (Basidiomycota, Fungi) Using Illumina and Nanopore Sequence Data.</title>
        <authorList>
            <person name="Ogiso-Tanaka E."/>
            <person name="Itagaki H."/>
            <person name="Hosoya T."/>
            <person name="Hosaka K."/>
        </authorList>
    </citation>
    <scope>NUCLEOTIDE SEQUENCE</scope>
    <source>
        <strain evidence="4">MO-923</strain>
    </source>
</reference>
<dbReference type="Proteomes" id="UP001050691">
    <property type="component" value="Unassembled WGS sequence"/>
</dbReference>
<organism evidence="4 5">
    <name type="scientific">Clathrus columnatus</name>
    <dbReference type="NCBI Taxonomy" id="1419009"/>
    <lineage>
        <taxon>Eukaryota</taxon>
        <taxon>Fungi</taxon>
        <taxon>Dikarya</taxon>
        <taxon>Basidiomycota</taxon>
        <taxon>Agaricomycotina</taxon>
        <taxon>Agaricomycetes</taxon>
        <taxon>Phallomycetidae</taxon>
        <taxon>Phallales</taxon>
        <taxon>Clathraceae</taxon>
        <taxon>Clathrus</taxon>
    </lineage>
</organism>
<dbReference type="PANTHER" id="PTHR12387:SF0">
    <property type="entry name" value="26S PROTEASOME NON-ATPASE REGULATORY SUBUNIT 8"/>
    <property type="match status" value="1"/>
</dbReference>
<accession>A0AAV5A3G0</accession>
<keyword evidence="5" id="KW-1185">Reference proteome</keyword>
<evidence type="ECO:0000256" key="1">
    <source>
        <dbReference type="ARBA" id="ARBA00009627"/>
    </source>
</evidence>
<proteinExistence type="inferred from homology"/>
<evidence type="ECO:0000313" key="5">
    <source>
        <dbReference type="Proteomes" id="UP001050691"/>
    </source>
</evidence>
<feature type="domain" description="PCI" evidence="3">
    <location>
        <begin position="76"/>
        <end position="250"/>
    </location>
</feature>
<name>A0AAV5A3G0_9AGAM</name>
<evidence type="ECO:0000259" key="3">
    <source>
        <dbReference type="PROSITE" id="PS50250"/>
    </source>
</evidence>
<dbReference type="InterPro" id="IPR000717">
    <property type="entry name" value="PCI_dom"/>
</dbReference>
<dbReference type="GO" id="GO:0008541">
    <property type="term" value="C:proteasome regulatory particle, lid subcomplex"/>
    <property type="evidence" value="ECO:0007669"/>
    <property type="project" value="TreeGrafter"/>
</dbReference>
<dbReference type="GO" id="GO:0005634">
    <property type="term" value="C:nucleus"/>
    <property type="evidence" value="ECO:0007669"/>
    <property type="project" value="TreeGrafter"/>
</dbReference>
<dbReference type="GO" id="GO:0043161">
    <property type="term" value="P:proteasome-mediated ubiquitin-dependent protein catabolic process"/>
    <property type="evidence" value="ECO:0007669"/>
    <property type="project" value="TreeGrafter"/>
</dbReference>
<dbReference type="InterPro" id="IPR033464">
    <property type="entry name" value="CSN8_PSD8_EIF3K"/>
</dbReference>
<dbReference type="PROSITE" id="PS50250">
    <property type="entry name" value="PCI"/>
    <property type="match status" value="1"/>
</dbReference>
<comment type="similarity">
    <text evidence="1">Belongs to the proteasome subunit S14 family.</text>
</comment>
<dbReference type="EMBL" id="BPWL01000002">
    <property type="protein sequence ID" value="GJJ07284.1"/>
    <property type="molecule type" value="Genomic_DNA"/>
</dbReference>